<dbReference type="SMART" id="SM00267">
    <property type="entry name" value="GGDEF"/>
    <property type="match status" value="1"/>
</dbReference>
<dbReference type="InterPro" id="IPR000160">
    <property type="entry name" value="GGDEF_dom"/>
</dbReference>
<evidence type="ECO:0000259" key="2">
    <source>
        <dbReference type="PROSITE" id="PS50887"/>
    </source>
</evidence>
<evidence type="ECO:0000313" key="3">
    <source>
        <dbReference type="EMBL" id="MBN2963175.1"/>
    </source>
</evidence>
<evidence type="ECO:0000313" key="4">
    <source>
        <dbReference type="Proteomes" id="UP000703590"/>
    </source>
</evidence>
<organism evidence="3 4">
    <name type="scientific">Sulfurospirillum tamanense</name>
    <dbReference type="NCBI Taxonomy" id="2813362"/>
    <lineage>
        <taxon>Bacteria</taxon>
        <taxon>Pseudomonadati</taxon>
        <taxon>Campylobacterota</taxon>
        <taxon>Epsilonproteobacteria</taxon>
        <taxon>Campylobacterales</taxon>
        <taxon>Sulfurospirillaceae</taxon>
        <taxon>Sulfurospirillum</taxon>
    </lineage>
</organism>
<dbReference type="Pfam" id="PF00990">
    <property type="entry name" value="GGDEF"/>
    <property type="match status" value="1"/>
</dbReference>
<dbReference type="EMBL" id="JAFHKK010000001">
    <property type="protein sequence ID" value="MBN2963175.1"/>
    <property type="molecule type" value="Genomic_DNA"/>
</dbReference>
<dbReference type="Gene3D" id="3.30.70.270">
    <property type="match status" value="1"/>
</dbReference>
<dbReference type="SMART" id="SM00052">
    <property type="entry name" value="EAL"/>
    <property type="match status" value="1"/>
</dbReference>
<reference evidence="3" key="2">
    <citation type="submission" date="2021-02" db="EMBL/GenBank/DDBJ databases">
        <authorList>
            <person name="Merkel A.Y."/>
        </authorList>
    </citation>
    <scope>NUCLEOTIDE SEQUENCE</scope>
    <source>
        <strain evidence="3">T05b</strain>
    </source>
</reference>
<dbReference type="Proteomes" id="UP000703590">
    <property type="component" value="Unassembled WGS sequence"/>
</dbReference>
<accession>A0ABS2WNJ8</accession>
<proteinExistence type="predicted"/>
<dbReference type="SUPFAM" id="SSF55073">
    <property type="entry name" value="Nucleotide cyclase"/>
    <property type="match status" value="1"/>
</dbReference>
<dbReference type="SUPFAM" id="SSF141868">
    <property type="entry name" value="EAL domain-like"/>
    <property type="match status" value="1"/>
</dbReference>
<dbReference type="Pfam" id="PF00563">
    <property type="entry name" value="EAL"/>
    <property type="match status" value="1"/>
</dbReference>
<reference evidence="3" key="1">
    <citation type="submission" date="2021-02" db="EMBL/GenBank/DDBJ databases">
        <title>Sulfurospirillum tamanensis sp. nov.</title>
        <authorList>
            <person name="Frolova A."/>
            <person name="Merkel A."/>
            <person name="Slobodkin A."/>
        </authorList>
    </citation>
    <scope>NUCLEOTIDE SEQUENCE</scope>
    <source>
        <strain evidence="3">T05b</strain>
    </source>
</reference>
<dbReference type="CDD" id="cd01948">
    <property type="entry name" value="EAL"/>
    <property type="match status" value="1"/>
</dbReference>
<dbReference type="InterPro" id="IPR035919">
    <property type="entry name" value="EAL_sf"/>
</dbReference>
<protein>
    <submittedName>
        <fullName evidence="3">EAL domain-containing protein</fullName>
    </submittedName>
</protein>
<dbReference type="Gene3D" id="3.20.20.450">
    <property type="entry name" value="EAL domain"/>
    <property type="match status" value="1"/>
</dbReference>
<sequence length="594" mass="67225">MNFDKKWRKLLEVVDYAFQPIVNAYSGHVYAVEALIRNVQEAGFESIDALFDAAYNERILFELEIELRLIVFKKFMQIPFYHEIKLFYNLDNRTTVMPGFKSGMTAPLLEACGLSKEAICFELSEKHLDRSFVNIDHLTMNIYKQQGYRMAIDDFGVGYSGLQTLYSAEPDFIKIDRFFVDGIASSSKRRLFVQSIIEIAQNLGIGVIAEGVETREDFLTCRNLGCSLIQGYFVAKPSKKIERLLRRYGEVEALYEKEKRDALMSNGIEGKMERLDYVKESDSLHAMQEFFTKHKKARLLPVVGDDMAPRGVILEESLKEYTYSPFGWALLHNQTKGCIKNLISPCPSVELNDPLEKILRIYAHNEGSEGVLVAQNGVYVGYLSAKVLLDVVNEKNLLNARDQSPLTGLLGNRAISEYISTALIKPGTWALVYFDLDNFKPFNDHYGFRNGDRVIKLLADIIKKTSNRLGFDALPGHIGGDDFFLGWRVEGTFEAAVEEVQNVVAKFGFDAQSFYSKEDREKGYILAKDRHEQERKFALISVSAAMLMVHVREGDTVDEEAITWCYADLKKSAKACIGGAVVPATLFSRGHFTA</sequence>
<comment type="caution">
    <text evidence="3">The sequence shown here is derived from an EMBL/GenBank/DDBJ whole genome shotgun (WGS) entry which is preliminary data.</text>
</comment>
<feature type="domain" description="GGDEF" evidence="2">
    <location>
        <begin position="427"/>
        <end position="562"/>
    </location>
</feature>
<dbReference type="PROSITE" id="PS50887">
    <property type="entry name" value="GGDEF"/>
    <property type="match status" value="1"/>
</dbReference>
<dbReference type="PANTHER" id="PTHR33121:SF76">
    <property type="entry name" value="SIGNALING PROTEIN"/>
    <property type="match status" value="1"/>
</dbReference>
<evidence type="ECO:0000259" key="1">
    <source>
        <dbReference type="PROSITE" id="PS50883"/>
    </source>
</evidence>
<name>A0ABS2WNJ8_9BACT</name>
<dbReference type="InterPro" id="IPR001633">
    <property type="entry name" value="EAL_dom"/>
</dbReference>
<dbReference type="InterPro" id="IPR043128">
    <property type="entry name" value="Rev_trsase/Diguanyl_cyclase"/>
</dbReference>
<dbReference type="PANTHER" id="PTHR33121">
    <property type="entry name" value="CYCLIC DI-GMP PHOSPHODIESTERASE PDEF"/>
    <property type="match status" value="1"/>
</dbReference>
<dbReference type="PROSITE" id="PS50883">
    <property type="entry name" value="EAL"/>
    <property type="match status" value="1"/>
</dbReference>
<dbReference type="InterPro" id="IPR029787">
    <property type="entry name" value="Nucleotide_cyclase"/>
</dbReference>
<dbReference type="SUPFAM" id="SSF54631">
    <property type="entry name" value="CBS-domain pair"/>
    <property type="match status" value="1"/>
</dbReference>
<dbReference type="InterPro" id="IPR046342">
    <property type="entry name" value="CBS_dom_sf"/>
</dbReference>
<feature type="domain" description="EAL" evidence="1">
    <location>
        <begin position="1"/>
        <end position="251"/>
    </location>
</feature>
<gene>
    <name evidence="3" type="ORF">JWV37_00140</name>
</gene>
<dbReference type="NCBIfam" id="TIGR00254">
    <property type="entry name" value="GGDEF"/>
    <property type="match status" value="1"/>
</dbReference>
<dbReference type="RefSeq" id="WP_205457618.1">
    <property type="nucleotide sequence ID" value="NZ_JAFHKK010000001.1"/>
</dbReference>
<dbReference type="InterPro" id="IPR050706">
    <property type="entry name" value="Cyclic-di-GMP_PDE-like"/>
</dbReference>
<keyword evidence="4" id="KW-1185">Reference proteome</keyword>